<dbReference type="Proteomes" id="UP000694923">
    <property type="component" value="Unplaced"/>
</dbReference>
<proteinExistence type="predicted"/>
<reference evidence="3" key="1">
    <citation type="submission" date="2025-08" db="UniProtKB">
        <authorList>
            <consortium name="RefSeq"/>
        </authorList>
    </citation>
    <scope>IDENTIFICATION</scope>
</reference>
<organism evidence="2 3">
    <name type="scientific">Galeopterus variegatus</name>
    <name type="common">Malayan flying lemur</name>
    <name type="synonym">Cynocephalus variegatus</name>
    <dbReference type="NCBI Taxonomy" id="482537"/>
    <lineage>
        <taxon>Eukaryota</taxon>
        <taxon>Metazoa</taxon>
        <taxon>Chordata</taxon>
        <taxon>Craniata</taxon>
        <taxon>Vertebrata</taxon>
        <taxon>Euteleostomi</taxon>
        <taxon>Mammalia</taxon>
        <taxon>Eutheria</taxon>
        <taxon>Euarchontoglires</taxon>
        <taxon>Dermoptera</taxon>
        <taxon>Cynocephalidae</taxon>
        <taxon>Galeopterus</taxon>
    </lineage>
</organism>
<gene>
    <name evidence="3" type="primary">LOC103601589</name>
</gene>
<dbReference type="RefSeq" id="XP_008584240.1">
    <property type="nucleotide sequence ID" value="XM_008586018.1"/>
</dbReference>
<accession>A0ABM0RUE9</accession>
<evidence type="ECO:0000313" key="3">
    <source>
        <dbReference type="RefSeq" id="XP_008584240.1"/>
    </source>
</evidence>
<keyword evidence="2" id="KW-1185">Reference proteome</keyword>
<sequence>MNDPPAGMGTREGAANPTDSPHNLGRARSFPREMGRGAPLAPGAPNPTVAGASGSRGSAHQDRSAGRTLGPPARENLDCEPWVREKVLFLLHPERWLGTQGNHAREEVAGGEDLPQARGDDHDQKPHCASQLFHREKLISGRRVAARSGAPPRDPAAPPKSVLVRVVDYEVTQEVLRTAWTKGRMTTRTEEHCMTAVTFRTNRE</sequence>
<dbReference type="PANTHER" id="PTHR36880:SF1">
    <property type="entry name" value="9130008F23RIK PROTEIN"/>
    <property type="match status" value="1"/>
</dbReference>
<name>A0ABM0RUE9_GALVR</name>
<dbReference type="PANTHER" id="PTHR36880">
    <property type="entry name" value="9130008F23RIK PROTEIN"/>
    <property type="match status" value="1"/>
</dbReference>
<dbReference type="InterPro" id="IPR037739">
    <property type="entry name" value="C6orf141"/>
</dbReference>
<evidence type="ECO:0000256" key="1">
    <source>
        <dbReference type="SAM" id="MobiDB-lite"/>
    </source>
</evidence>
<protein>
    <submittedName>
        <fullName evidence="3">Uncharacterized protein C6orf141 homolog</fullName>
    </submittedName>
</protein>
<evidence type="ECO:0000313" key="2">
    <source>
        <dbReference type="Proteomes" id="UP000694923"/>
    </source>
</evidence>
<feature type="region of interest" description="Disordered" evidence="1">
    <location>
        <begin position="1"/>
        <end position="76"/>
    </location>
</feature>
<dbReference type="GeneID" id="103601589"/>